<dbReference type="EMBL" id="SJOI01000001">
    <property type="protein sequence ID" value="TCL07226.1"/>
    <property type="molecule type" value="Genomic_DNA"/>
</dbReference>
<feature type="domain" description="Thioredoxin" evidence="6">
    <location>
        <begin position="28"/>
        <end position="167"/>
    </location>
</feature>
<evidence type="ECO:0000256" key="3">
    <source>
        <dbReference type="ARBA" id="ARBA00023157"/>
    </source>
</evidence>
<dbReference type="SUPFAM" id="SSF52833">
    <property type="entry name" value="Thioredoxin-like"/>
    <property type="match status" value="1"/>
</dbReference>
<evidence type="ECO:0000259" key="6">
    <source>
        <dbReference type="PROSITE" id="PS51352"/>
    </source>
</evidence>
<evidence type="ECO:0000313" key="8">
    <source>
        <dbReference type="Proteomes" id="UP000294555"/>
    </source>
</evidence>
<name>A0A4R1NR14_9GAMM</name>
<evidence type="ECO:0000256" key="4">
    <source>
        <dbReference type="ARBA" id="ARBA00023284"/>
    </source>
</evidence>
<dbReference type="RefSeq" id="WP_132927260.1">
    <property type="nucleotide sequence ID" value="NZ_CP075169.1"/>
</dbReference>
<evidence type="ECO:0000256" key="1">
    <source>
        <dbReference type="ARBA" id="ARBA00004196"/>
    </source>
</evidence>
<sequence>MNWRRAVNLFCLLALAAALGGCKDQQQVAIGAKAPSLAAFDLRGQPAALEKWHGKQVYLTFWAADCGGCAADLAALQKLTDSYGNGSGLVVVAVNTDPQQTDIAPFLGQLHLSYPVVRDQLGITKERYQVIGTPTSYLIDGQGKVVEVHQGMQGEPALAAMFRQAQQGKS</sequence>
<keyword evidence="7" id="KW-0413">Isomerase</keyword>
<keyword evidence="8" id="KW-1185">Reference proteome</keyword>
<dbReference type="PROSITE" id="PS51352">
    <property type="entry name" value="THIOREDOXIN_2"/>
    <property type="match status" value="1"/>
</dbReference>
<proteinExistence type="predicted"/>
<dbReference type="AlphaFoldDB" id="A0A4R1NR14"/>
<keyword evidence="5" id="KW-0732">Signal</keyword>
<evidence type="ECO:0000313" key="7">
    <source>
        <dbReference type="EMBL" id="TCL07226.1"/>
    </source>
</evidence>
<dbReference type="PROSITE" id="PS51257">
    <property type="entry name" value="PROKAR_LIPOPROTEIN"/>
    <property type="match status" value="1"/>
</dbReference>
<dbReference type="Pfam" id="PF08534">
    <property type="entry name" value="Redoxin"/>
    <property type="match status" value="1"/>
</dbReference>
<keyword evidence="3" id="KW-1015">Disulfide bond</keyword>
<dbReference type="PANTHER" id="PTHR42852:SF6">
    <property type="entry name" value="THIOL:DISULFIDE INTERCHANGE PROTEIN DSBE"/>
    <property type="match status" value="1"/>
</dbReference>
<dbReference type="CDD" id="cd02966">
    <property type="entry name" value="TlpA_like_family"/>
    <property type="match status" value="1"/>
</dbReference>
<dbReference type="InterPro" id="IPR050553">
    <property type="entry name" value="Thioredoxin_ResA/DsbE_sf"/>
</dbReference>
<dbReference type="PANTHER" id="PTHR42852">
    <property type="entry name" value="THIOL:DISULFIDE INTERCHANGE PROTEIN DSBE"/>
    <property type="match status" value="1"/>
</dbReference>
<evidence type="ECO:0000256" key="5">
    <source>
        <dbReference type="SAM" id="SignalP"/>
    </source>
</evidence>
<dbReference type="Gene3D" id="3.40.30.10">
    <property type="entry name" value="Glutaredoxin"/>
    <property type="match status" value="1"/>
</dbReference>
<dbReference type="InterPro" id="IPR013740">
    <property type="entry name" value="Redoxin"/>
</dbReference>
<dbReference type="GO" id="GO:0030313">
    <property type="term" value="C:cell envelope"/>
    <property type="evidence" value="ECO:0007669"/>
    <property type="project" value="UniProtKB-SubCell"/>
</dbReference>
<feature type="chain" id="PRO_5020906042" evidence="5">
    <location>
        <begin position="21"/>
        <end position="170"/>
    </location>
</feature>
<accession>A0A4R1NR14</accession>
<dbReference type="GO" id="GO:0016853">
    <property type="term" value="F:isomerase activity"/>
    <property type="evidence" value="ECO:0007669"/>
    <property type="project" value="UniProtKB-KW"/>
</dbReference>
<protein>
    <submittedName>
        <fullName evidence="7">Thiol-disulfide isomerase/thioredoxin</fullName>
    </submittedName>
</protein>
<dbReference type="GO" id="GO:0017004">
    <property type="term" value="P:cytochrome complex assembly"/>
    <property type="evidence" value="ECO:0007669"/>
    <property type="project" value="UniProtKB-KW"/>
</dbReference>
<keyword evidence="4" id="KW-0676">Redox-active center</keyword>
<dbReference type="Proteomes" id="UP000294555">
    <property type="component" value="Unassembled WGS sequence"/>
</dbReference>
<organism evidence="7 8">
    <name type="scientific">Sodalis ligni</name>
    <dbReference type="NCBI Taxonomy" id="2697027"/>
    <lineage>
        <taxon>Bacteria</taxon>
        <taxon>Pseudomonadati</taxon>
        <taxon>Pseudomonadota</taxon>
        <taxon>Gammaproteobacteria</taxon>
        <taxon>Enterobacterales</taxon>
        <taxon>Bruguierivoracaceae</taxon>
        <taxon>Sodalis</taxon>
    </lineage>
</organism>
<dbReference type="InterPro" id="IPR013766">
    <property type="entry name" value="Thioredoxin_domain"/>
</dbReference>
<comment type="subcellular location">
    <subcellularLocation>
        <location evidence="1">Cell envelope</location>
    </subcellularLocation>
</comment>
<dbReference type="GO" id="GO:0016491">
    <property type="term" value="F:oxidoreductase activity"/>
    <property type="evidence" value="ECO:0007669"/>
    <property type="project" value="InterPro"/>
</dbReference>
<feature type="signal peptide" evidence="5">
    <location>
        <begin position="1"/>
        <end position="20"/>
    </location>
</feature>
<dbReference type="InterPro" id="IPR036249">
    <property type="entry name" value="Thioredoxin-like_sf"/>
</dbReference>
<reference evidence="7 8" key="1">
    <citation type="submission" date="2019-02" db="EMBL/GenBank/DDBJ databases">
        <title>Investigation of anaerobic lignin degradation for improved lignocellulosic biofuels.</title>
        <authorList>
            <person name="Deangelis K."/>
        </authorList>
    </citation>
    <scope>NUCLEOTIDE SEQUENCE [LARGE SCALE GENOMIC DNA]</scope>
    <source>
        <strain evidence="7 8">159R</strain>
    </source>
</reference>
<keyword evidence="2" id="KW-0201">Cytochrome c-type biogenesis</keyword>
<comment type="caution">
    <text evidence="7">The sequence shown here is derived from an EMBL/GenBank/DDBJ whole genome shotgun (WGS) entry which is preliminary data.</text>
</comment>
<dbReference type="OrthoDB" id="9788279at2"/>
<evidence type="ECO:0000256" key="2">
    <source>
        <dbReference type="ARBA" id="ARBA00022748"/>
    </source>
</evidence>
<gene>
    <name evidence="7" type="ORF">EZJ58_5540</name>
</gene>